<dbReference type="GO" id="GO:0006396">
    <property type="term" value="P:RNA processing"/>
    <property type="evidence" value="ECO:0007669"/>
    <property type="project" value="InterPro"/>
</dbReference>
<dbReference type="Pfam" id="PF04032">
    <property type="entry name" value="Rpr2"/>
    <property type="match status" value="1"/>
</dbReference>
<dbReference type="OrthoDB" id="438080at2759"/>
<dbReference type="STRING" id="321146.A0A139HDR9"/>
<organism evidence="2 3">
    <name type="scientific">Pseudocercospora eumusae</name>
    <dbReference type="NCBI Taxonomy" id="321146"/>
    <lineage>
        <taxon>Eukaryota</taxon>
        <taxon>Fungi</taxon>
        <taxon>Dikarya</taxon>
        <taxon>Ascomycota</taxon>
        <taxon>Pezizomycotina</taxon>
        <taxon>Dothideomycetes</taxon>
        <taxon>Dothideomycetidae</taxon>
        <taxon>Mycosphaerellales</taxon>
        <taxon>Mycosphaerellaceae</taxon>
        <taxon>Pseudocercospora</taxon>
    </lineage>
</organism>
<protein>
    <submittedName>
        <fullName evidence="2">Uncharacterized protein</fullName>
    </submittedName>
</protein>
<feature type="compositionally biased region" description="Polar residues" evidence="1">
    <location>
        <begin position="119"/>
        <end position="129"/>
    </location>
</feature>
<feature type="region of interest" description="Disordered" evidence="1">
    <location>
        <begin position="111"/>
        <end position="186"/>
    </location>
</feature>
<proteinExistence type="predicted"/>
<dbReference type="AlphaFoldDB" id="A0A139HDR9"/>
<reference evidence="2 3" key="1">
    <citation type="submission" date="2015-07" db="EMBL/GenBank/DDBJ databases">
        <title>Comparative genomics of the Sigatoka disease complex on banana suggests a link between parallel evolutionary changes in Pseudocercospora fijiensis and Pseudocercospora eumusae and increased virulence on the banana host.</title>
        <authorList>
            <person name="Chang T.-C."/>
            <person name="Salvucci A."/>
            <person name="Crous P.W."/>
            <person name="Stergiopoulos I."/>
        </authorList>
    </citation>
    <scope>NUCLEOTIDE SEQUENCE [LARGE SCALE GENOMIC DNA]</scope>
    <source>
        <strain evidence="2 3">CBS 114824</strain>
    </source>
</reference>
<evidence type="ECO:0000256" key="1">
    <source>
        <dbReference type="SAM" id="MobiDB-lite"/>
    </source>
</evidence>
<dbReference type="EMBL" id="LFZN01000072">
    <property type="protein sequence ID" value="KXT00529.1"/>
    <property type="molecule type" value="Genomic_DNA"/>
</dbReference>
<comment type="caution">
    <text evidence="2">The sequence shown here is derived from an EMBL/GenBank/DDBJ whole genome shotgun (WGS) entry which is preliminary data.</text>
</comment>
<keyword evidence="3" id="KW-1185">Reference proteome</keyword>
<gene>
    <name evidence="2" type="ORF">AC578_4098</name>
</gene>
<dbReference type="Proteomes" id="UP000070133">
    <property type="component" value="Unassembled WGS sequence"/>
</dbReference>
<sequence>MAEAQRLRRQHLDVASQMLMFSSPAVSAHLQMVNDQDYQISTPNAQTKSCSACGSIMVLGWSCRRTTRDRTKRTRQDRLSESGRSATISLECLGCSSITTVVKENLRKPKNATIKHGGTPTQQIPSAQQLRAPKSAAEKVEAPTASDAGAKKRGRGKRSSLQAMLADRKTTGTSPGFGLTMDDFMK</sequence>
<evidence type="ECO:0000313" key="2">
    <source>
        <dbReference type="EMBL" id="KXT00529.1"/>
    </source>
</evidence>
<evidence type="ECO:0000313" key="3">
    <source>
        <dbReference type="Proteomes" id="UP000070133"/>
    </source>
</evidence>
<accession>A0A139HDR9</accession>
<dbReference type="InterPro" id="IPR007175">
    <property type="entry name" value="Rpr2/Snm1/Rpp21"/>
</dbReference>
<name>A0A139HDR9_9PEZI</name>